<evidence type="ECO:0000313" key="2">
    <source>
        <dbReference type="Proteomes" id="UP001176941"/>
    </source>
</evidence>
<dbReference type="Proteomes" id="UP001176941">
    <property type="component" value="Chromosome 11"/>
</dbReference>
<evidence type="ECO:0000313" key="1">
    <source>
        <dbReference type="EMBL" id="CAI9153908.1"/>
    </source>
</evidence>
<sequence>MCPCNWAEAADMVNIFIKGTPWLLKNSTLYIWICTSRQSSEISVYSFNHTEVSIFGRTRKHINAWAAFML</sequence>
<accession>A0ABN8XWZ8</accession>
<reference evidence="1" key="1">
    <citation type="submission" date="2023-04" db="EMBL/GenBank/DDBJ databases">
        <authorList>
            <consortium name="ELIXIR-Norway"/>
        </authorList>
    </citation>
    <scope>NUCLEOTIDE SEQUENCE [LARGE SCALE GENOMIC DNA]</scope>
</reference>
<organism evidence="1 2">
    <name type="scientific">Rangifer tarandus platyrhynchus</name>
    <name type="common">Svalbard reindeer</name>
    <dbReference type="NCBI Taxonomy" id="3082113"/>
    <lineage>
        <taxon>Eukaryota</taxon>
        <taxon>Metazoa</taxon>
        <taxon>Chordata</taxon>
        <taxon>Craniata</taxon>
        <taxon>Vertebrata</taxon>
        <taxon>Euteleostomi</taxon>
        <taxon>Mammalia</taxon>
        <taxon>Eutheria</taxon>
        <taxon>Laurasiatheria</taxon>
        <taxon>Artiodactyla</taxon>
        <taxon>Ruminantia</taxon>
        <taxon>Pecora</taxon>
        <taxon>Cervidae</taxon>
        <taxon>Odocoileinae</taxon>
        <taxon>Rangifer</taxon>
    </lineage>
</organism>
<protein>
    <submittedName>
        <fullName evidence="1">Uncharacterized protein</fullName>
    </submittedName>
</protein>
<keyword evidence="2" id="KW-1185">Reference proteome</keyword>
<proteinExistence type="predicted"/>
<name>A0ABN8XWZ8_RANTA</name>
<gene>
    <name evidence="1" type="ORF">MRATA1EN1_LOCUS2870</name>
</gene>
<dbReference type="EMBL" id="OX459947">
    <property type="protein sequence ID" value="CAI9153908.1"/>
    <property type="molecule type" value="Genomic_DNA"/>
</dbReference>